<gene>
    <name evidence="3" type="ORF">CALMAC_LOCUS19154</name>
</gene>
<accession>A0A653DQP9</accession>
<dbReference type="InterPro" id="IPR019406">
    <property type="entry name" value="APLF_PBZ"/>
</dbReference>
<reference evidence="3 4" key="1">
    <citation type="submission" date="2019-01" db="EMBL/GenBank/DDBJ databases">
        <authorList>
            <person name="Sayadi A."/>
        </authorList>
    </citation>
    <scope>NUCLEOTIDE SEQUENCE [LARGE SCALE GENOMIC DNA]</scope>
</reference>
<protein>
    <recommendedName>
        <fullName evidence="2">PBZ-type domain-containing protein</fullName>
    </recommendedName>
</protein>
<dbReference type="Proteomes" id="UP000410492">
    <property type="component" value="Unassembled WGS sequence"/>
</dbReference>
<feature type="region of interest" description="Disordered" evidence="1">
    <location>
        <begin position="1"/>
        <end position="23"/>
    </location>
</feature>
<feature type="compositionally biased region" description="Basic and acidic residues" evidence="1">
    <location>
        <begin position="1"/>
        <end position="10"/>
    </location>
</feature>
<name>A0A653DQP9_CALMS</name>
<evidence type="ECO:0000313" key="3">
    <source>
        <dbReference type="EMBL" id="VEN61852.1"/>
    </source>
</evidence>
<dbReference type="EMBL" id="CAACVG010013454">
    <property type="protein sequence ID" value="VEN61852.1"/>
    <property type="molecule type" value="Genomic_DNA"/>
</dbReference>
<dbReference type="Pfam" id="PF10283">
    <property type="entry name" value="zf-CCHH"/>
    <property type="match status" value="1"/>
</dbReference>
<proteinExistence type="predicted"/>
<keyword evidence="4" id="KW-1185">Reference proteome</keyword>
<evidence type="ECO:0000313" key="4">
    <source>
        <dbReference type="Proteomes" id="UP000410492"/>
    </source>
</evidence>
<evidence type="ECO:0000256" key="1">
    <source>
        <dbReference type="SAM" id="MobiDB-lite"/>
    </source>
</evidence>
<dbReference type="AlphaFoldDB" id="A0A653DQP9"/>
<evidence type="ECO:0000259" key="2">
    <source>
        <dbReference type="Pfam" id="PF10283"/>
    </source>
</evidence>
<feature type="domain" description="PBZ-type" evidence="2">
    <location>
        <begin position="23"/>
        <end position="47"/>
    </location>
</feature>
<sequence length="98" mass="11221">MEAFLKRKNDVSCSGSLPKKPKKEVCPHAERCYRKNPHHFKEFDHPHLNDFIKMGDNLKIPDDMPQAASLYKEQIEILKPILKTSSKNSLAEGSDDLT</sequence>
<dbReference type="OrthoDB" id="47785at2759"/>
<feature type="non-terminal residue" evidence="3">
    <location>
        <position position="98"/>
    </location>
</feature>
<organism evidence="3 4">
    <name type="scientific">Callosobruchus maculatus</name>
    <name type="common">Southern cowpea weevil</name>
    <name type="synonym">Pulse bruchid</name>
    <dbReference type="NCBI Taxonomy" id="64391"/>
    <lineage>
        <taxon>Eukaryota</taxon>
        <taxon>Metazoa</taxon>
        <taxon>Ecdysozoa</taxon>
        <taxon>Arthropoda</taxon>
        <taxon>Hexapoda</taxon>
        <taxon>Insecta</taxon>
        <taxon>Pterygota</taxon>
        <taxon>Neoptera</taxon>
        <taxon>Endopterygota</taxon>
        <taxon>Coleoptera</taxon>
        <taxon>Polyphaga</taxon>
        <taxon>Cucujiformia</taxon>
        <taxon>Chrysomeloidea</taxon>
        <taxon>Chrysomelidae</taxon>
        <taxon>Bruchinae</taxon>
        <taxon>Bruchini</taxon>
        <taxon>Callosobruchus</taxon>
    </lineage>
</organism>